<name>A0A834W2U7_9FABA</name>
<dbReference type="EMBL" id="JAAIUW010000013">
    <property type="protein sequence ID" value="KAF7802281.1"/>
    <property type="molecule type" value="Genomic_DNA"/>
</dbReference>
<evidence type="ECO:0000313" key="3">
    <source>
        <dbReference type="EMBL" id="KAF7802281.1"/>
    </source>
</evidence>
<dbReference type="OrthoDB" id="1934841at2759"/>
<gene>
    <name evidence="2" type="ORF">G2W53_041390</name>
    <name evidence="3" type="ORF">G2W53_041392</name>
</gene>
<protein>
    <submittedName>
        <fullName evidence="2">ATP-dependent DNA helicase PIF1-like</fullName>
    </submittedName>
</protein>
<keyword evidence="4" id="KW-1185">Reference proteome</keyword>
<dbReference type="Pfam" id="PF21530">
    <property type="entry name" value="Pif1_2B_dom"/>
    <property type="match status" value="1"/>
</dbReference>
<keyword evidence="2" id="KW-0347">Helicase</keyword>
<keyword evidence="2" id="KW-0547">Nucleotide-binding</keyword>
<evidence type="ECO:0000313" key="2">
    <source>
        <dbReference type="EMBL" id="KAF7802279.1"/>
    </source>
</evidence>
<proteinExistence type="predicted"/>
<dbReference type="AlphaFoldDB" id="A0A834W2U7"/>
<dbReference type="Proteomes" id="UP000634136">
    <property type="component" value="Unassembled WGS sequence"/>
</dbReference>
<comment type="caution">
    <text evidence="2">The sequence shown here is derived from an EMBL/GenBank/DDBJ whole genome shotgun (WGS) entry which is preliminary data.</text>
</comment>
<feature type="domain" description="DNA helicase Pif1-like 2B" evidence="1">
    <location>
        <begin position="42"/>
        <end position="86"/>
    </location>
</feature>
<keyword evidence="2" id="KW-0067">ATP-binding</keyword>
<evidence type="ECO:0000313" key="4">
    <source>
        <dbReference type="Proteomes" id="UP000634136"/>
    </source>
</evidence>
<accession>A0A834W2U7</accession>
<dbReference type="InterPro" id="IPR049163">
    <property type="entry name" value="Pif1-like_2B_dom"/>
</dbReference>
<dbReference type="GO" id="GO:0004386">
    <property type="term" value="F:helicase activity"/>
    <property type="evidence" value="ECO:0007669"/>
    <property type="project" value="UniProtKB-KW"/>
</dbReference>
<dbReference type="EMBL" id="JAAIUW010000013">
    <property type="protein sequence ID" value="KAF7802279.1"/>
    <property type="molecule type" value="Genomic_DNA"/>
</dbReference>
<reference evidence="2" key="1">
    <citation type="submission" date="2020-09" db="EMBL/GenBank/DDBJ databases">
        <title>Genome-Enabled Discovery of Anthraquinone Biosynthesis in Senna tora.</title>
        <authorList>
            <person name="Kang S.-H."/>
            <person name="Pandey R.P."/>
            <person name="Lee C.-M."/>
            <person name="Sim J.-S."/>
            <person name="Jeong J.-T."/>
            <person name="Choi B.-S."/>
            <person name="Jung M."/>
            <person name="Ginzburg D."/>
            <person name="Zhao K."/>
            <person name="Won S.Y."/>
            <person name="Oh T.-J."/>
            <person name="Yu Y."/>
            <person name="Kim N.-H."/>
            <person name="Lee O.R."/>
            <person name="Lee T.-H."/>
            <person name="Bashyal P."/>
            <person name="Kim T.-S."/>
            <person name="Lee W.-H."/>
            <person name="Kawkins C."/>
            <person name="Kim C.-K."/>
            <person name="Kim J.S."/>
            <person name="Ahn B.O."/>
            <person name="Rhee S.Y."/>
            <person name="Sohng J.K."/>
        </authorList>
    </citation>
    <scope>NUCLEOTIDE SEQUENCE</scope>
    <source>
        <tissue evidence="2">Leaf</tissue>
    </source>
</reference>
<keyword evidence="2" id="KW-0378">Hydrolase</keyword>
<evidence type="ECO:0000259" key="1">
    <source>
        <dbReference type="Pfam" id="PF21530"/>
    </source>
</evidence>
<organism evidence="2 4">
    <name type="scientific">Senna tora</name>
    <dbReference type="NCBI Taxonomy" id="362788"/>
    <lineage>
        <taxon>Eukaryota</taxon>
        <taxon>Viridiplantae</taxon>
        <taxon>Streptophyta</taxon>
        <taxon>Embryophyta</taxon>
        <taxon>Tracheophyta</taxon>
        <taxon>Spermatophyta</taxon>
        <taxon>Magnoliopsida</taxon>
        <taxon>eudicotyledons</taxon>
        <taxon>Gunneridae</taxon>
        <taxon>Pentapetalae</taxon>
        <taxon>rosids</taxon>
        <taxon>fabids</taxon>
        <taxon>Fabales</taxon>
        <taxon>Fabaceae</taxon>
        <taxon>Caesalpinioideae</taxon>
        <taxon>Cassia clade</taxon>
        <taxon>Senna</taxon>
    </lineage>
</organism>
<sequence>MNTFAYWNLKIGGGVTRGVLNDEEQEITIPNDLLITYVYITKFLNTISGFGLSYHEMKLNIGAPVKLVDNVDKSMSLCNGTQLIVTITVQTC</sequence>